<dbReference type="PATRIC" id="fig|190650.5.peg.827"/>
<dbReference type="InterPro" id="IPR050820">
    <property type="entry name" value="MFS_Sugar_Transporter"/>
</dbReference>
<keyword evidence="7 11" id="KW-1133">Transmembrane helix</keyword>
<feature type="transmembrane region" description="Helical" evidence="11">
    <location>
        <begin position="135"/>
        <end position="153"/>
    </location>
</feature>
<feature type="transmembrane region" description="Helical" evidence="11">
    <location>
        <begin position="418"/>
        <end position="445"/>
    </location>
</feature>
<feature type="transmembrane region" description="Helical" evidence="11">
    <location>
        <begin position="159"/>
        <end position="181"/>
    </location>
</feature>
<evidence type="ECO:0000256" key="2">
    <source>
        <dbReference type="ARBA" id="ARBA00010992"/>
    </source>
</evidence>
<dbReference type="GO" id="GO:0022857">
    <property type="term" value="F:transmembrane transporter activity"/>
    <property type="evidence" value="ECO:0007669"/>
    <property type="project" value="InterPro"/>
</dbReference>
<feature type="transmembrane region" description="Helical" evidence="11">
    <location>
        <begin position="193"/>
        <end position="215"/>
    </location>
</feature>
<dbReference type="KEGG" id="ccr:CC_0814"/>
<dbReference type="NCBIfam" id="TIGR00879">
    <property type="entry name" value="SP"/>
    <property type="match status" value="1"/>
</dbReference>
<comment type="subcellular location">
    <subcellularLocation>
        <location evidence="1">Cell membrane</location>
        <topology evidence="1">Multi-pass membrane protein</topology>
    </subcellularLocation>
</comment>
<evidence type="ECO:0000256" key="1">
    <source>
        <dbReference type="ARBA" id="ARBA00004651"/>
    </source>
</evidence>
<keyword evidence="3 9" id="KW-0813">Transport</keyword>
<feature type="transmembrane region" description="Helical" evidence="11">
    <location>
        <begin position="61"/>
        <end position="82"/>
    </location>
</feature>
<dbReference type="HOGENOM" id="CLU_001265_30_5_5"/>
<dbReference type="STRING" id="190650.CC_0814"/>
<dbReference type="InterPro" id="IPR047984">
    <property type="entry name" value="XylE-like"/>
</dbReference>
<evidence type="ECO:0000313" key="13">
    <source>
        <dbReference type="EMBL" id="AAK22799.1"/>
    </source>
</evidence>
<accession>Q9A9Z7</accession>
<feature type="domain" description="Major facilitator superfamily (MFS) profile" evidence="12">
    <location>
        <begin position="69"/>
        <end position="510"/>
    </location>
</feature>
<dbReference type="CDD" id="cd17359">
    <property type="entry name" value="MFS_XylE_like"/>
    <property type="match status" value="1"/>
</dbReference>
<name>Q9A9Z7_CAUVC</name>
<dbReference type="InterPro" id="IPR005829">
    <property type="entry name" value="Sugar_transporter_CS"/>
</dbReference>
<dbReference type="Gene3D" id="1.20.1250.20">
    <property type="entry name" value="MFS general substrate transporter like domains"/>
    <property type="match status" value="1"/>
</dbReference>
<organism evidence="13 14">
    <name type="scientific">Caulobacter vibrioides (strain ATCC 19089 / CIP 103742 / CB 15)</name>
    <name type="common">Caulobacter crescentus</name>
    <dbReference type="NCBI Taxonomy" id="190650"/>
    <lineage>
        <taxon>Bacteria</taxon>
        <taxon>Pseudomonadati</taxon>
        <taxon>Pseudomonadota</taxon>
        <taxon>Alphaproteobacteria</taxon>
        <taxon>Caulobacterales</taxon>
        <taxon>Caulobacteraceae</taxon>
        <taxon>Caulobacter</taxon>
    </lineage>
</organism>
<keyword evidence="8 11" id="KW-0472">Membrane</keyword>
<feature type="transmembrane region" description="Helical" evidence="11">
    <location>
        <begin position="488"/>
        <end position="506"/>
    </location>
</feature>
<feature type="transmembrane region" description="Helical" evidence="11">
    <location>
        <begin position="235"/>
        <end position="254"/>
    </location>
</feature>
<dbReference type="InterPro" id="IPR005828">
    <property type="entry name" value="MFS_sugar_transport-like"/>
</dbReference>
<feature type="transmembrane region" description="Helical" evidence="11">
    <location>
        <begin position="457"/>
        <end position="482"/>
    </location>
</feature>
<dbReference type="PROSITE" id="PS00217">
    <property type="entry name" value="SUGAR_TRANSPORT_2"/>
    <property type="match status" value="1"/>
</dbReference>
<dbReference type="PANTHER" id="PTHR48023:SF4">
    <property type="entry name" value="D-XYLOSE-PROTON SYMPORTER-LIKE 2"/>
    <property type="match status" value="1"/>
</dbReference>
<evidence type="ECO:0000256" key="4">
    <source>
        <dbReference type="ARBA" id="ARBA00022475"/>
    </source>
</evidence>
<keyword evidence="6 11" id="KW-0812">Transmembrane</keyword>
<dbReference type="EnsemblBacteria" id="AAK22799">
    <property type="protein sequence ID" value="AAK22799"/>
    <property type="gene ID" value="CC_0814"/>
</dbReference>
<gene>
    <name evidence="13" type="ordered locus">CC_0814</name>
</gene>
<reference evidence="13 14" key="1">
    <citation type="journal article" date="2001" name="Proc. Natl. Acad. Sci. U.S.A.">
        <title>Complete genome sequence of Caulobacter crescentus.</title>
        <authorList>
            <person name="Nierman W.C."/>
            <person name="Feldblyum T.V."/>
            <person name="Laub M.T."/>
            <person name="Paulsen I.T."/>
            <person name="Nelson K.E."/>
            <person name="Eisen J.A."/>
            <person name="Heidelberg J.F."/>
            <person name="Alley M.R."/>
            <person name="Ohta N."/>
            <person name="Maddock J.R."/>
            <person name="Potocka I."/>
            <person name="Nelson W.C."/>
            <person name="Newton A."/>
            <person name="Stephens C."/>
            <person name="Phadke N.D."/>
            <person name="Ely B."/>
            <person name="DeBoy R.T."/>
            <person name="Dodson R.J."/>
            <person name="Durkin A.S."/>
            <person name="Gwinn M.L."/>
            <person name="Haft D.H."/>
            <person name="Kolonay J.F."/>
            <person name="Smit J."/>
            <person name="Craven M.B."/>
            <person name="Khouri H."/>
            <person name="Shetty J."/>
            <person name="Berry K."/>
            <person name="Utterback T."/>
            <person name="Tran K."/>
            <person name="Wolf A."/>
            <person name="Vamathevan J."/>
            <person name="Ermolaeva M."/>
            <person name="White O."/>
            <person name="Salzberg S.L."/>
            <person name="Venter J.C."/>
            <person name="Shapiro L."/>
            <person name="Fraser C.M."/>
        </authorList>
    </citation>
    <scope>NUCLEOTIDE SEQUENCE [LARGE SCALE GENOMIC DNA]</scope>
    <source>
        <strain evidence="14">ATCC 19089 / CB15</strain>
    </source>
</reference>
<comment type="similarity">
    <text evidence="2 9">Belongs to the major facilitator superfamily. Sugar transporter (TC 2.A.1.1) family.</text>
</comment>
<dbReference type="FunFam" id="1.20.1250.20:FF:000122">
    <property type="entry name" value="D-xylose transporter XylE"/>
    <property type="match status" value="1"/>
</dbReference>
<dbReference type="PIR" id="C87350">
    <property type="entry name" value="C87350"/>
</dbReference>
<dbReference type="GO" id="GO:0005886">
    <property type="term" value="C:plasma membrane"/>
    <property type="evidence" value="ECO:0007669"/>
    <property type="project" value="UniProtKB-SubCell"/>
</dbReference>
<keyword evidence="5" id="KW-0762">Sugar transport</keyword>
<dbReference type="PRINTS" id="PR00171">
    <property type="entry name" value="SUGRTRNSPORT"/>
</dbReference>
<keyword evidence="14" id="KW-1185">Reference proteome</keyword>
<evidence type="ECO:0000256" key="10">
    <source>
        <dbReference type="SAM" id="MobiDB-lite"/>
    </source>
</evidence>
<dbReference type="PANTHER" id="PTHR48023">
    <property type="entry name" value="D-XYLOSE-PROTON SYMPORTER-LIKE 2"/>
    <property type="match status" value="1"/>
</dbReference>
<dbReference type="SUPFAM" id="SSF103473">
    <property type="entry name" value="MFS general substrate transporter"/>
    <property type="match status" value="1"/>
</dbReference>
<dbReference type="BioCyc" id="CAULO:CC0814-MONOMER"/>
<dbReference type="eggNOG" id="COG0477">
    <property type="taxonomic scope" value="Bacteria"/>
</dbReference>
<keyword evidence="4" id="KW-1003">Cell membrane</keyword>
<evidence type="ECO:0000256" key="9">
    <source>
        <dbReference type="RuleBase" id="RU003346"/>
    </source>
</evidence>
<feature type="transmembrane region" description="Helical" evidence="11">
    <location>
        <begin position="383"/>
        <end position="406"/>
    </location>
</feature>
<protein>
    <submittedName>
        <fullName evidence="13">Major facilitator family transporter</fullName>
    </submittedName>
</protein>
<feature type="transmembrane region" description="Helical" evidence="11">
    <location>
        <begin position="315"/>
        <end position="338"/>
    </location>
</feature>
<evidence type="ECO:0000256" key="3">
    <source>
        <dbReference type="ARBA" id="ARBA00022448"/>
    </source>
</evidence>
<dbReference type="AlphaFoldDB" id="Q9A9Z7"/>
<sequence length="519" mass="54510">MVVRTTACALIPVTLMSPATKGPTRTSRASTGRYGPMGRTPVASVSNAGPSAGMSADGGKVNMTFVAAIVAVATIGGFMFGYDSGVINGTQEGLESAFNLSKLGTGLNVGAILIGCAIGAFAAGRLADVWGRRTVMIISALLFVISAIGTGAAESSIVFIIFRLIGGLGVGAASVLCPVYISEVTPANIRGRLSSVQQIMIITGLTGAFVANYALAHTAGSSTAEFWLGLPAWRWMFWMQIIPAGVFFLCLLGIPESPRYLVAKGKDAQAEAILSRLFGAGQGAKKVEEIRASLSADHKPTFSDLLDPTTKKLRVILWAGLVLAVFQQLVGINIVFYYGSVLWQSVGFTEDDSLKINILSGTLSILACLLAIGLIDKIGRKPLLLIGSAGMAVTLGVLTWCFSTATTVNGALTLGDQIGLTALIAANLYVIFFNLSWGPVMWVMLGEMFPNQMRGSALAVCGFAQWIANFAISVSFPALAAASLPMTYGFYALSAVVSFFLVQKLVHETRGKELEAMQG</sequence>
<dbReference type="EMBL" id="AE005673">
    <property type="protein sequence ID" value="AAK22799.1"/>
    <property type="molecule type" value="Genomic_DNA"/>
</dbReference>
<dbReference type="Pfam" id="PF00083">
    <property type="entry name" value="Sugar_tr"/>
    <property type="match status" value="1"/>
</dbReference>
<dbReference type="Proteomes" id="UP000001816">
    <property type="component" value="Chromosome"/>
</dbReference>
<evidence type="ECO:0000259" key="12">
    <source>
        <dbReference type="PROSITE" id="PS50850"/>
    </source>
</evidence>
<proteinExistence type="inferred from homology"/>
<feature type="region of interest" description="Disordered" evidence="10">
    <location>
        <begin position="19"/>
        <end position="40"/>
    </location>
</feature>
<feature type="transmembrane region" description="Helical" evidence="11">
    <location>
        <begin position="358"/>
        <end position="376"/>
    </location>
</feature>
<evidence type="ECO:0000256" key="7">
    <source>
        <dbReference type="ARBA" id="ARBA00022989"/>
    </source>
</evidence>
<evidence type="ECO:0000313" key="14">
    <source>
        <dbReference type="Proteomes" id="UP000001816"/>
    </source>
</evidence>
<dbReference type="InterPro" id="IPR036259">
    <property type="entry name" value="MFS_trans_sf"/>
</dbReference>
<dbReference type="PROSITE" id="PS50850">
    <property type="entry name" value="MFS"/>
    <property type="match status" value="1"/>
</dbReference>
<evidence type="ECO:0000256" key="11">
    <source>
        <dbReference type="SAM" id="Phobius"/>
    </source>
</evidence>
<dbReference type="PROSITE" id="PS00216">
    <property type="entry name" value="SUGAR_TRANSPORT_1"/>
    <property type="match status" value="2"/>
</dbReference>
<dbReference type="InterPro" id="IPR003663">
    <property type="entry name" value="Sugar/inositol_transpt"/>
</dbReference>
<feature type="transmembrane region" description="Helical" evidence="11">
    <location>
        <begin position="102"/>
        <end position="123"/>
    </location>
</feature>
<evidence type="ECO:0000256" key="5">
    <source>
        <dbReference type="ARBA" id="ARBA00022597"/>
    </source>
</evidence>
<evidence type="ECO:0000256" key="6">
    <source>
        <dbReference type="ARBA" id="ARBA00022692"/>
    </source>
</evidence>
<dbReference type="SMR" id="Q9A9Z7"/>
<dbReference type="InterPro" id="IPR020846">
    <property type="entry name" value="MFS_dom"/>
</dbReference>
<evidence type="ECO:0000256" key="8">
    <source>
        <dbReference type="ARBA" id="ARBA00023136"/>
    </source>
</evidence>